<dbReference type="EMBL" id="JBHSKF010000004">
    <property type="protein sequence ID" value="MFC5287501.1"/>
    <property type="molecule type" value="Genomic_DNA"/>
</dbReference>
<dbReference type="RefSeq" id="WP_378246547.1">
    <property type="nucleotide sequence ID" value="NZ_JBHSKF010000004.1"/>
</dbReference>
<evidence type="ECO:0000313" key="1">
    <source>
        <dbReference type="EMBL" id="MFC5287501.1"/>
    </source>
</evidence>
<organism evidence="1 2">
    <name type="scientific">Actinokineospora guangxiensis</name>
    <dbReference type="NCBI Taxonomy" id="1490288"/>
    <lineage>
        <taxon>Bacteria</taxon>
        <taxon>Bacillati</taxon>
        <taxon>Actinomycetota</taxon>
        <taxon>Actinomycetes</taxon>
        <taxon>Pseudonocardiales</taxon>
        <taxon>Pseudonocardiaceae</taxon>
        <taxon>Actinokineospora</taxon>
    </lineage>
</organism>
<name>A0ABW0EL68_9PSEU</name>
<reference evidence="2" key="1">
    <citation type="journal article" date="2019" name="Int. J. Syst. Evol. Microbiol.">
        <title>The Global Catalogue of Microorganisms (GCM) 10K type strain sequencing project: providing services to taxonomists for standard genome sequencing and annotation.</title>
        <authorList>
            <consortium name="The Broad Institute Genomics Platform"/>
            <consortium name="The Broad Institute Genome Sequencing Center for Infectious Disease"/>
            <person name="Wu L."/>
            <person name="Ma J."/>
        </authorList>
    </citation>
    <scope>NUCLEOTIDE SEQUENCE [LARGE SCALE GENOMIC DNA]</scope>
    <source>
        <strain evidence="2">CCUG 59778</strain>
    </source>
</reference>
<gene>
    <name evidence="1" type="ORF">ACFPM7_10605</name>
</gene>
<proteinExistence type="predicted"/>
<sequence>MNVTADDFPAVPFNEDGERLPFSEPEIDRLVPLMTEHYAPRRFALCQIDRDDEGRPFDVCVIAWGLQVGQDDDSVVVFGYPDGSDRAMHGTFQSADNALRILRGRDDVRLAWADPETA</sequence>
<keyword evidence="2" id="KW-1185">Reference proteome</keyword>
<dbReference type="Proteomes" id="UP001596157">
    <property type="component" value="Unassembled WGS sequence"/>
</dbReference>
<accession>A0ABW0EL68</accession>
<evidence type="ECO:0000313" key="2">
    <source>
        <dbReference type="Proteomes" id="UP001596157"/>
    </source>
</evidence>
<protein>
    <submittedName>
        <fullName evidence="1">Uncharacterized protein</fullName>
    </submittedName>
</protein>
<comment type="caution">
    <text evidence="1">The sequence shown here is derived from an EMBL/GenBank/DDBJ whole genome shotgun (WGS) entry which is preliminary data.</text>
</comment>